<dbReference type="AlphaFoldDB" id="A0A3A6PR47"/>
<dbReference type="EMBL" id="QXQB01000003">
    <property type="protein sequence ID" value="RJX39141.1"/>
    <property type="molecule type" value="Genomic_DNA"/>
</dbReference>
<comment type="caution">
    <text evidence="1">The sequence shown here is derived from an EMBL/GenBank/DDBJ whole genome shotgun (WGS) entry which is preliminary data.</text>
</comment>
<evidence type="ECO:0000313" key="1">
    <source>
        <dbReference type="EMBL" id="RJX39141.1"/>
    </source>
</evidence>
<organism evidence="1 2">
    <name type="scientific">Paenibacillus pinisoli</name>
    <dbReference type="NCBI Taxonomy" id="1276110"/>
    <lineage>
        <taxon>Bacteria</taxon>
        <taxon>Bacillati</taxon>
        <taxon>Bacillota</taxon>
        <taxon>Bacilli</taxon>
        <taxon>Bacillales</taxon>
        <taxon>Paenibacillaceae</taxon>
        <taxon>Paenibacillus</taxon>
    </lineage>
</organism>
<keyword evidence="2" id="KW-1185">Reference proteome</keyword>
<proteinExistence type="predicted"/>
<evidence type="ECO:0000313" key="2">
    <source>
        <dbReference type="Proteomes" id="UP000267798"/>
    </source>
</evidence>
<reference evidence="1 2" key="1">
    <citation type="submission" date="2018-09" db="EMBL/GenBank/DDBJ databases">
        <title>Paenibacillus aracenensis nov. sp. isolated from a cave in southern Spain.</title>
        <authorList>
            <person name="Jurado V."/>
            <person name="Gutierrez-Patricio S."/>
            <person name="Gonzalez-Pimentel J.L."/>
            <person name="Miller A.Z."/>
            <person name="Laiz L."/>
            <person name="Saiz-Jimenez C."/>
        </authorList>
    </citation>
    <scope>NUCLEOTIDE SEQUENCE [LARGE SCALE GENOMIC DNA]</scope>
    <source>
        <strain evidence="1 2">JCM 19203</strain>
    </source>
</reference>
<accession>A0A3A6PR47</accession>
<sequence length="232" mass="25936">MLVVSPKRYLPVAVNTLVLHAGGLYFYIHRDVYDQAVILADQYAELDELSTLVGGGADNRETARWFYSQAPKPLNILAPFLNLIEGELERDLELCCGALHVITSLIQVRHFIHKPQEVRKSVSFSLSIKDEYEMAWESFLMTAIPYEKRHLAMASALPVYQEHAAGFEVQQAPPERAYSAEPAPIQALPAEALATSMLEGFSVRREEEQAEAPKSMYASTAAEKKATKQLLL</sequence>
<dbReference type="RefSeq" id="WP_120112277.1">
    <property type="nucleotide sequence ID" value="NZ_QXQB01000003.1"/>
</dbReference>
<dbReference type="OrthoDB" id="2624093at2"/>
<name>A0A3A6PR47_9BACL</name>
<protein>
    <submittedName>
        <fullName evidence="1">Uncharacterized protein</fullName>
    </submittedName>
</protein>
<dbReference type="Proteomes" id="UP000267798">
    <property type="component" value="Unassembled WGS sequence"/>
</dbReference>
<gene>
    <name evidence="1" type="ORF">D3P09_16750</name>
</gene>